<dbReference type="AlphaFoldDB" id="A0A6L2ZN35"/>
<gene>
    <name evidence="2" type="ORF">RINTU1_09180</name>
</gene>
<evidence type="ECO:0000256" key="1">
    <source>
        <dbReference type="SAM" id="Phobius"/>
    </source>
</evidence>
<feature type="transmembrane region" description="Helical" evidence="1">
    <location>
        <begin position="148"/>
        <end position="173"/>
    </location>
</feature>
<feature type="transmembrane region" description="Helical" evidence="1">
    <location>
        <begin position="12"/>
        <end position="30"/>
    </location>
</feature>
<evidence type="ECO:0000313" key="3">
    <source>
        <dbReference type="Proteomes" id="UP000504714"/>
    </source>
</evidence>
<keyword evidence="1" id="KW-1133">Transmembrane helix</keyword>
<keyword evidence="1" id="KW-0472">Membrane</keyword>
<feature type="transmembrane region" description="Helical" evidence="1">
    <location>
        <begin position="185"/>
        <end position="206"/>
    </location>
</feature>
<dbReference type="RefSeq" id="WP_176487431.1">
    <property type="nucleotide sequence ID" value="NZ_BLXO01000001.1"/>
</dbReference>
<evidence type="ECO:0000313" key="2">
    <source>
        <dbReference type="EMBL" id="GFN45661.1"/>
    </source>
</evidence>
<dbReference type="EMBL" id="BLXO01000001">
    <property type="protein sequence ID" value="GFN45661.1"/>
    <property type="molecule type" value="Genomic_DNA"/>
</dbReference>
<feature type="transmembrane region" description="Helical" evidence="1">
    <location>
        <begin position="50"/>
        <end position="74"/>
    </location>
</feature>
<feature type="transmembrane region" description="Helical" evidence="1">
    <location>
        <begin position="261"/>
        <end position="286"/>
    </location>
</feature>
<keyword evidence="1" id="KW-0812">Transmembrane</keyword>
<reference evidence="2 3" key="1">
    <citation type="submission" date="2020-06" db="EMBL/GenBank/DDBJ databases">
        <title>The genome sequence of Candidatus Regiella insecticola strain Tut.</title>
        <authorList>
            <person name="Nikoh N."/>
            <person name="Tsuchida T."/>
            <person name="Koga R."/>
            <person name="Oshima K."/>
            <person name="Hattori M."/>
            <person name="Fukatsu T."/>
        </authorList>
    </citation>
    <scope>NUCLEOTIDE SEQUENCE [LARGE SCALE GENOMIC DNA]</scope>
    <source>
        <strain evidence="2 3">Tut</strain>
    </source>
</reference>
<proteinExistence type="predicted"/>
<protein>
    <submittedName>
        <fullName evidence="2">Uncharacterized protein</fullName>
    </submittedName>
</protein>
<accession>A0A6L2ZN35</accession>
<feature type="transmembrane region" description="Helical" evidence="1">
    <location>
        <begin position="218"/>
        <end position="241"/>
    </location>
</feature>
<sequence>MPRNISLNLRSVLRWFGSGLALIGIAFITWRLYEHGGDLDLSPITSANWMLLIALTVLYGVDNLLLALSWWHVLLQLGGQVTRYWSIKTYSVSQLAKYVPGNIFHFAGRQAMGMAADVPGRLLINSTCWELGLVATAGTLNGWLVLPLLVPAFSSLISLMLFLSTGWLIAYLIRRIIGPQVATAFIYQTLFLAISGGIFVSVFAMITNSSALQIQTCLLIGSAYIVAWLVGIVTPGAPAGVGIREFILLWLLKGMVTDADLLITVLLGRLVTVVGDLLFFMVAFLIPQRRRTKGNRDE</sequence>
<dbReference type="Proteomes" id="UP000504714">
    <property type="component" value="Unassembled WGS sequence"/>
</dbReference>
<name>A0A6L2ZN35_9ENTR</name>
<organism evidence="2 3">
    <name type="scientific">Candidatus Regiella insecticola</name>
    <dbReference type="NCBI Taxonomy" id="138073"/>
    <lineage>
        <taxon>Bacteria</taxon>
        <taxon>Pseudomonadati</taxon>
        <taxon>Pseudomonadota</taxon>
        <taxon>Gammaproteobacteria</taxon>
        <taxon>Enterobacterales</taxon>
        <taxon>Enterobacteriaceae</taxon>
        <taxon>aphid secondary symbionts</taxon>
        <taxon>Candidatus Regiella</taxon>
    </lineage>
</organism>
<comment type="caution">
    <text evidence="2">The sequence shown here is derived from an EMBL/GenBank/DDBJ whole genome shotgun (WGS) entry which is preliminary data.</text>
</comment>